<sequence length="384" mass="42841">MIGLTAAILAVKDSSCQQERNHFNLKVESLAPRLTIRSEEVHPHLRGWRVETHLGKTTLSSPERGSNLYLPIIGGLVYCDISASNHAVTEVGCCNVDVVCWSSVVHGDVGQEDDHSRLHSLLLRRHYCGLSREYLFGGVLKLLKALGPLKCKSKTYFVGWWAGGRKAWRGFTTDQSILPRQQEQHGNYMVLATGQVLRKNHTFGISLSVEEETFPPGYFSVSLSPEEETVPPGYVLVSLYAEEETFHPGYVLVSLSAEEETFHPGYVLVSLSAEEETFHLGYVLVSLSAEEETFPPGYVLVSLFAEEETFPPGYVLKKKPFLLTPWIWLSLVKNLIANPISLVVGTFVCLPYRFPLACLEFFCIKSLEIGRGATFPTPCDEGLW</sequence>
<gene>
    <name evidence="1" type="ORF">TPAB3V08_LOCUS4394</name>
</gene>
<comment type="caution">
    <text evidence="1">The sequence shown here is derived from an EMBL/GenBank/DDBJ whole genome shotgun (WGS) entry which is preliminary data.</text>
</comment>
<proteinExistence type="predicted"/>
<evidence type="ECO:0000313" key="1">
    <source>
        <dbReference type="EMBL" id="CAG2057415.1"/>
    </source>
</evidence>
<keyword evidence="2" id="KW-1185">Reference proteome</keyword>
<dbReference type="EMBL" id="CAJPIN010005374">
    <property type="protein sequence ID" value="CAG2057415.1"/>
    <property type="molecule type" value="Genomic_DNA"/>
</dbReference>
<dbReference type="Proteomes" id="UP001153148">
    <property type="component" value="Unassembled WGS sequence"/>
</dbReference>
<evidence type="ECO:0000313" key="2">
    <source>
        <dbReference type="Proteomes" id="UP001153148"/>
    </source>
</evidence>
<accession>A0ABN7NS65</accession>
<reference evidence="1" key="1">
    <citation type="submission" date="2021-03" db="EMBL/GenBank/DDBJ databases">
        <authorList>
            <person name="Tran Van P."/>
        </authorList>
    </citation>
    <scope>NUCLEOTIDE SEQUENCE</scope>
</reference>
<name>A0ABN7NS65_TIMPD</name>
<organism evidence="1 2">
    <name type="scientific">Timema podura</name>
    <name type="common">Walking stick</name>
    <dbReference type="NCBI Taxonomy" id="61482"/>
    <lineage>
        <taxon>Eukaryota</taxon>
        <taxon>Metazoa</taxon>
        <taxon>Ecdysozoa</taxon>
        <taxon>Arthropoda</taxon>
        <taxon>Hexapoda</taxon>
        <taxon>Insecta</taxon>
        <taxon>Pterygota</taxon>
        <taxon>Neoptera</taxon>
        <taxon>Polyneoptera</taxon>
        <taxon>Phasmatodea</taxon>
        <taxon>Timematodea</taxon>
        <taxon>Timematoidea</taxon>
        <taxon>Timematidae</taxon>
        <taxon>Timema</taxon>
    </lineage>
</organism>
<protein>
    <submittedName>
        <fullName evidence="1">Uncharacterized protein</fullName>
    </submittedName>
</protein>